<dbReference type="PROSITE" id="PS51186">
    <property type="entry name" value="GNAT"/>
    <property type="match status" value="1"/>
</dbReference>
<evidence type="ECO:0000256" key="6">
    <source>
        <dbReference type="SAM" id="MobiDB-lite"/>
    </source>
</evidence>
<evidence type="ECO:0000256" key="3">
    <source>
        <dbReference type="ARBA" id="ARBA00022989"/>
    </source>
</evidence>
<protein>
    <recommendedName>
        <fullName evidence="8">N-acetyltransferase domain-containing protein</fullName>
    </recommendedName>
</protein>
<dbReference type="Pfam" id="PF04116">
    <property type="entry name" value="FA_hydroxylase"/>
    <property type="match status" value="1"/>
</dbReference>
<organism evidence="9 10">
    <name type="scientific">Colletotrichum lupini</name>
    <dbReference type="NCBI Taxonomy" id="145971"/>
    <lineage>
        <taxon>Eukaryota</taxon>
        <taxon>Fungi</taxon>
        <taxon>Dikarya</taxon>
        <taxon>Ascomycota</taxon>
        <taxon>Pezizomycotina</taxon>
        <taxon>Sordariomycetes</taxon>
        <taxon>Hypocreomycetidae</taxon>
        <taxon>Glomerellales</taxon>
        <taxon>Glomerellaceae</taxon>
        <taxon>Colletotrichum</taxon>
        <taxon>Colletotrichum acutatum species complex</taxon>
    </lineage>
</organism>
<dbReference type="GO" id="GO:0008270">
    <property type="term" value="F:zinc ion binding"/>
    <property type="evidence" value="ECO:0007669"/>
    <property type="project" value="InterPro"/>
</dbReference>
<dbReference type="GO" id="GO:0000981">
    <property type="term" value="F:DNA-binding transcription factor activity, RNA polymerase II-specific"/>
    <property type="evidence" value="ECO:0007669"/>
    <property type="project" value="InterPro"/>
</dbReference>
<dbReference type="CDD" id="cd04301">
    <property type="entry name" value="NAT_SF"/>
    <property type="match status" value="1"/>
</dbReference>
<dbReference type="InterPro" id="IPR001138">
    <property type="entry name" value="Zn2Cys6_DnaBD"/>
</dbReference>
<dbReference type="InterPro" id="IPR016181">
    <property type="entry name" value="Acyl_CoA_acyltransferase"/>
</dbReference>
<feature type="compositionally biased region" description="Basic and acidic residues" evidence="6">
    <location>
        <begin position="444"/>
        <end position="457"/>
    </location>
</feature>
<evidence type="ECO:0000256" key="7">
    <source>
        <dbReference type="SAM" id="Phobius"/>
    </source>
</evidence>
<dbReference type="GeneID" id="73338866"/>
<keyword evidence="10" id="KW-1185">Reference proteome</keyword>
<evidence type="ECO:0000256" key="5">
    <source>
        <dbReference type="ARBA" id="ARBA00023242"/>
    </source>
</evidence>
<dbReference type="InterPro" id="IPR006694">
    <property type="entry name" value="Fatty_acid_hydroxylase"/>
</dbReference>
<keyword evidence="3 7" id="KW-1133">Transmembrane helix</keyword>
<dbReference type="InterPro" id="IPR050307">
    <property type="entry name" value="Sterol_Desaturase_Related"/>
</dbReference>
<keyword evidence="2 7" id="KW-0812">Transmembrane</keyword>
<sequence length="1487" mass="168481">MWAKINGSKNVSAISFAPEQKADAEATTALPATAIEGPLDRPTELRASATSSEHLYRRRDSFAIPFLPIYTSPPLTFTSLPSLTWHTDSCHPNNLPHASHHLRLSVFLTLLRNPLPNRDNKQRTTTRHTQSRPIMDVALELLDPLVLDKAYAYFVPAPTTANTGAYNATGDAFASSSPLDLSNSYGSAWPRDSILRQTISILAITQLGACALYWIFSPLSYYLIFDRRLEYHPRFLKNQIRQEMISSMKAVPVINILTLPFFLAEVRGKSLLYTHVEEYGLWWMAISATIFMVWNDIAIYWIHRLEHHPAVYKYIHKPHHKWIVPTPWAALAFHPLDGYVQSLPYHVFVFFCPIQKYLYMGLFVLVQIWTILIHDGDMISGHWLEKYINSPAHHTLHHMYFTVNYGQYFTWADNYFDSHRAPQPELDPLHDALKVMRAKGLVDEKGNPIPQEQKKDLFSSFPGKHRKAPPKSERASNDLPPSTTGFWWAFDTFLMANEHCISKIIIIKRIPMAYHIFKLIFPQQQQQLILIFTNWLASAPAAPASLTRSRWADDPRIALRGSERKSKGPVVGLPTSQSRILICGGAELAPARGVIHPTSKMTIEVTDLTEADIPGAVKAVHGDPYNVWVYDQSKFNQKRNYESLALRMRWGMRNGIFHVAKEQGSDEVLGVAMWLPPQPADAPPTWNDWFEGWRLWFGQRYYIWKEAQAKAQREIWTDPRGYYFLNIMVVLPSAQGKGVGAKMMKAVTDRADEEGVKCYLESSKDVPNVKIYGRWGFVFEREMICDDEGDAIRLFTMGENRVFIQIELLEIIIFSNAYQIKGRMPQMQVEKGMDTTKCDERKPGCARCEERGIQCPGYALNVRWSRKHQVRVDQKAAAEGSPRQRGSREPASQTSPQPIETASPTSNHVDTNVLQHVDPWLANPLQWDLPALPQEMPSLDASSCALLLSSQNVNLTTPFWDAPFISSAWTVDGHSPTTSSSQAEDREMDHLFQSESSAANVQENSIPPPFDNTQSTSCKQFLASSPRELAHLPTSLSEYFFREVITLYCAWDSKTNVMRNIVETMWQSSGALYHTIQSMAAACLSEDFPHLLPVARREHGDALRLIRDRPSALPLSTSMTTTHKRAMLLSSTLLGHTSSWLSPQNLATDMFRASCSMLKDVSAETCGSDADASLSFFSDTMDYWAMLLAYLTDSTQLGDYHHTTSIGPADPSKSIEPHPYSGISHATVRLLTDTGILIFQYRKHMASVKFLTETDLDVFRAALRSARQLERAFLAHRPPDLSRVTDPGDPKTPLRHLELIDEAYRCTGLLQLYRVFPDLLNERYAPWDRERLLRPVPISAAAGSGLDSDKVPSARERRTWLTKLAMYILGILRDIPFESRTRSAQPFIMVAISSELRREPQHLRQPDAMYGEAGADVLDIDPASIEVARARKFVRSRLAAYTHILPLRKSRVISELIDHTWAALDAGEEDVYWLDIAREKNLGTMMG</sequence>
<dbReference type="Gene3D" id="3.40.630.30">
    <property type="match status" value="1"/>
</dbReference>
<dbReference type="GO" id="GO:0016747">
    <property type="term" value="F:acyltransferase activity, transferring groups other than amino-acyl groups"/>
    <property type="evidence" value="ECO:0007669"/>
    <property type="project" value="InterPro"/>
</dbReference>
<reference evidence="9" key="1">
    <citation type="journal article" date="2021" name="Mol. Plant Microbe Interact.">
        <title>Complete Genome Sequence of the Plant-Pathogenic Fungus Colletotrichum lupini.</title>
        <authorList>
            <person name="Baroncelli R."/>
            <person name="Pensec F."/>
            <person name="Da Lio D."/>
            <person name="Boufleur T."/>
            <person name="Vicente I."/>
            <person name="Sarrocco S."/>
            <person name="Picot A."/>
            <person name="Baraldi E."/>
            <person name="Sukno S."/>
            <person name="Thon M."/>
            <person name="Le Floch G."/>
        </authorList>
    </citation>
    <scope>NUCLEOTIDE SEQUENCE</scope>
    <source>
        <strain evidence="9">IMI 504893</strain>
    </source>
</reference>
<evidence type="ECO:0000256" key="4">
    <source>
        <dbReference type="ARBA" id="ARBA00023136"/>
    </source>
</evidence>
<dbReference type="GO" id="GO:0005506">
    <property type="term" value="F:iron ion binding"/>
    <property type="evidence" value="ECO:0007669"/>
    <property type="project" value="InterPro"/>
</dbReference>
<keyword evidence="5" id="KW-0539">Nucleus</keyword>
<evidence type="ECO:0000256" key="1">
    <source>
        <dbReference type="ARBA" id="ARBA00004370"/>
    </source>
</evidence>
<feature type="transmembrane region" description="Helical" evidence="7">
    <location>
        <begin position="201"/>
        <end position="224"/>
    </location>
</feature>
<dbReference type="Proteomes" id="UP000830671">
    <property type="component" value="Chromosome 3"/>
</dbReference>
<name>A0A9Q8SMV2_9PEZI</name>
<feature type="region of interest" description="Disordered" evidence="6">
    <location>
        <begin position="31"/>
        <end position="52"/>
    </location>
</feature>
<dbReference type="KEGG" id="clup:CLUP02_04846"/>
<proteinExistence type="predicted"/>
<feature type="region of interest" description="Disordered" evidence="6">
    <location>
        <begin position="444"/>
        <end position="478"/>
    </location>
</feature>
<dbReference type="GO" id="GO:0016020">
    <property type="term" value="C:membrane"/>
    <property type="evidence" value="ECO:0007669"/>
    <property type="project" value="UniProtKB-SubCell"/>
</dbReference>
<dbReference type="Pfam" id="PF11951">
    <property type="entry name" value="Fungal_trans_2"/>
    <property type="match status" value="1"/>
</dbReference>
<dbReference type="Pfam" id="PF00583">
    <property type="entry name" value="Acetyltransf_1"/>
    <property type="match status" value="1"/>
</dbReference>
<feature type="transmembrane region" description="Helical" evidence="7">
    <location>
        <begin position="244"/>
        <end position="262"/>
    </location>
</feature>
<comment type="subcellular location">
    <subcellularLocation>
        <location evidence="1">Membrane</location>
    </subcellularLocation>
</comment>
<dbReference type="EMBL" id="CP019475">
    <property type="protein sequence ID" value="UQC79367.1"/>
    <property type="molecule type" value="Genomic_DNA"/>
</dbReference>
<dbReference type="GO" id="GO:0008610">
    <property type="term" value="P:lipid biosynthetic process"/>
    <property type="evidence" value="ECO:0007669"/>
    <property type="project" value="InterPro"/>
</dbReference>
<accession>A0A9Q8SMV2</accession>
<dbReference type="PANTHER" id="PTHR11863">
    <property type="entry name" value="STEROL DESATURASE"/>
    <property type="match status" value="1"/>
</dbReference>
<feature type="domain" description="N-acetyltransferase" evidence="8">
    <location>
        <begin position="655"/>
        <end position="799"/>
    </location>
</feature>
<dbReference type="InterPro" id="IPR000182">
    <property type="entry name" value="GNAT_dom"/>
</dbReference>
<dbReference type="GO" id="GO:0016491">
    <property type="term" value="F:oxidoreductase activity"/>
    <property type="evidence" value="ECO:0007669"/>
    <property type="project" value="InterPro"/>
</dbReference>
<keyword evidence="4 7" id="KW-0472">Membrane</keyword>
<dbReference type="RefSeq" id="XP_049140999.1">
    <property type="nucleotide sequence ID" value="XM_049283856.1"/>
</dbReference>
<evidence type="ECO:0000256" key="2">
    <source>
        <dbReference type="ARBA" id="ARBA00022692"/>
    </source>
</evidence>
<feature type="transmembrane region" description="Helical" evidence="7">
    <location>
        <begin position="357"/>
        <end position="374"/>
    </location>
</feature>
<feature type="transmembrane region" description="Helical" evidence="7">
    <location>
        <begin position="282"/>
        <end position="302"/>
    </location>
</feature>
<evidence type="ECO:0000313" key="9">
    <source>
        <dbReference type="EMBL" id="UQC79367.1"/>
    </source>
</evidence>
<gene>
    <name evidence="9" type="ORF">CLUP02_04846</name>
</gene>
<feature type="region of interest" description="Disordered" evidence="6">
    <location>
        <begin position="871"/>
        <end position="907"/>
    </location>
</feature>
<dbReference type="InterPro" id="IPR021858">
    <property type="entry name" value="Fun_TF"/>
</dbReference>
<feature type="compositionally biased region" description="Polar residues" evidence="6">
    <location>
        <begin position="890"/>
        <end position="907"/>
    </location>
</feature>
<dbReference type="SUPFAM" id="SSF55729">
    <property type="entry name" value="Acyl-CoA N-acyltransferases (Nat)"/>
    <property type="match status" value="1"/>
</dbReference>
<evidence type="ECO:0000313" key="10">
    <source>
        <dbReference type="Proteomes" id="UP000830671"/>
    </source>
</evidence>
<dbReference type="CDD" id="cd00067">
    <property type="entry name" value="GAL4"/>
    <property type="match status" value="1"/>
</dbReference>
<evidence type="ECO:0000259" key="8">
    <source>
        <dbReference type="PROSITE" id="PS51186"/>
    </source>
</evidence>